<dbReference type="EMBL" id="CM010717">
    <property type="protein sequence ID" value="RZC54363.1"/>
    <property type="molecule type" value="Genomic_DNA"/>
</dbReference>
<reference evidence="2 3" key="1">
    <citation type="journal article" date="2018" name="Science">
        <title>The opium poppy genome and morphinan production.</title>
        <authorList>
            <person name="Guo L."/>
            <person name="Winzer T."/>
            <person name="Yang X."/>
            <person name="Li Y."/>
            <person name="Ning Z."/>
            <person name="He Z."/>
            <person name="Teodor R."/>
            <person name="Lu Y."/>
            <person name="Bowser T.A."/>
            <person name="Graham I.A."/>
            <person name="Ye K."/>
        </authorList>
    </citation>
    <scope>NUCLEOTIDE SEQUENCE [LARGE SCALE GENOMIC DNA]</scope>
    <source>
        <strain evidence="3">cv. HN1</strain>
        <tissue evidence="2">Leaves</tissue>
    </source>
</reference>
<sequence>MVDPVHAPKEMPDPDVSINVPDESVEPNIPSPSHEPADASQARARARATPSRITRSRARRVSQGTRSISSVGSGSGRTLLISGGGVRRKNQIPNNCTEIVSKSHCLQNTKCKWCRSDVVDDMCFSSLESWRLPQQVFFCDQ</sequence>
<dbReference type="PANTHER" id="PTHR36896">
    <property type="entry name" value="OS01G0729500 PROTEIN"/>
    <property type="match status" value="1"/>
</dbReference>
<accession>A0A4Y7IZP8</accession>
<evidence type="ECO:0000313" key="2">
    <source>
        <dbReference type="EMBL" id="RZC54363.1"/>
    </source>
</evidence>
<dbReference type="AlphaFoldDB" id="A0A4Y7IZP8"/>
<feature type="compositionally biased region" description="Low complexity" evidence="1">
    <location>
        <begin position="38"/>
        <end position="53"/>
    </location>
</feature>
<protein>
    <submittedName>
        <fullName evidence="2">Uncharacterized protein</fullName>
    </submittedName>
</protein>
<feature type="region of interest" description="Disordered" evidence="1">
    <location>
        <begin position="1"/>
        <end position="87"/>
    </location>
</feature>
<organism evidence="2 3">
    <name type="scientific">Papaver somniferum</name>
    <name type="common">Opium poppy</name>
    <dbReference type="NCBI Taxonomy" id="3469"/>
    <lineage>
        <taxon>Eukaryota</taxon>
        <taxon>Viridiplantae</taxon>
        <taxon>Streptophyta</taxon>
        <taxon>Embryophyta</taxon>
        <taxon>Tracheophyta</taxon>
        <taxon>Spermatophyta</taxon>
        <taxon>Magnoliopsida</taxon>
        <taxon>Ranunculales</taxon>
        <taxon>Papaveraceae</taxon>
        <taxon>Papaveroideae</taxon>
        <taxon>Papaver</taxon>
    </lineage>
</organism>
<dbReference type="Proteomes" id="UP000316621">
    <property type="component" value="Chromosome 3"/>
</dbReference>
<keyword evidence="3" id="KW-1185">Reference proteome</keyword>
<gene>
    <name evidence="2" type="ORF">C5167_013214</name>
</gene>
<dbReference type="Gramene" id="RZC54363">
    <property type="protein sequence ID" value="RZC54363"/>
    <property type="gene ID" value="C5167_013214"/>
</dbReference>
<evidence type="ECO:0000256" key="1">
    <source>
        <dbReference type="SAM" id="MobiDB-lite"/>
    </source>
</evidence>
<feature type="compositionally biased region" description="Basic and acidic residues" evidence="1">
    <location>
        <begin position="1"/>
        <end position="12"/>
    </location>
</feature>
<feature type="compositionally biased region" description="Low complexity" evidence="1">
    <location>
        <begin position="61"/>
        <end position="78"/>
    </location>
</feature>
<evidence type="ECO:0000313" key="3">
    <source>
        <dbReference type="Proteomes" id="UP000316621"/>
    </source>
</evidence>
<proteinExistence type="predicted"/>
<dbReference type="PANTHER" id="PTHR36896:SF2">
    <property type="entry name" value="OS01G0729500 PROTEIN"/>
    <property type="match status" value="1"/>
</dbReference>
<name>A0A4Y7IZP8_PAPSO</name>